<dbReference type="PATRIC" id="fig|1618341.3.peg.346"/>
<dbReference type="Proteomes" id="UP000034875">
    <property type="component" value="Unassembled WGS sequence"/>
</dbReference>
<dbReference type="GO" id="GO:0019843">
    <property type="term" value="F:rRNA binding"/>
    <property type="evidence" value="ECO:0007669"/>
    <property type="project" value="UniProtKB-UniRule"/>
</dbReference>
<dbReference type="GO" id="GO:0005840">
    <property type="term" value="C:ribosome"/>
    <property type="evidence" value="ECO:0007669"/>
    <property type="project" value="UniProtKB-KW"/>
</dbReference>
<keyword evidence="2 5" id="KW-0689">Ribosomal protein</keyword>
<protein>
    <recommendedName>
        <fullName evidence="4 5">Small ribosomal subunit protein uS8</fullName>
    </recommendedName>
</protein>
<comment type="similarity">
    <text evidence="1 5 6">Belongs to the universal ribosomal protein uS8 family.</text>
</comment>
<dbReference type="InterPro" id="IPR047863">
    <property type="entry name" value="Ribosomal_uS8_CS"/>
</dbReference>
<keyword evidence="5" id="KW-0694">RNA-binding</keyword>
<sequence length="133" mass="14938">MLSYPLADFLIRIKNGYMAGNDEVLCPYSKIKEGAAVVLQKYNFIKSFEVSEKDKKKTIKVNLLYQDKRKQKPAIESIKIISKPGLRVYRSCKRQKAVLSGFGLAIISTSKGLMSNLDAHRQGLGGEILAEVW</sequence>
<dbReference type="InterPro" id="IPR000630">
    <property type="entry name" value="Ribosomal_uS8"/>
</dbReference>
<accession>A0A0G0Z5A6</accession>
<reference evidence="7 8" key="1">
    <citation type="journal article" date="2015" name="Nature">
        <title>rRNA introns, odd ribosomes, and small enigmatic genomes across a large radiation of phyla.</title>
        <authorList>
            <person name="Brown C.T."/>
            <person name="Hug L.A."/>
            <person name="Thomas B.C."/>
            <person name="Sharon I."/>
            <person name="Castelle C.J."/>
            <person name="Singh A."/>
            <person name="Wilkins M.J."/>
            <person name="Williams K.H."/>
            <person name="Banfield J.F."/>
        </authorList>
    </citation>
    <scope>NUCLEOTIDE SEQUENCE [LARGE SCALE GENOMIC DNA]</scope>
</reference>
<organism evidence="7 8">
    <name type="scientific">candidate division CPR1 bacterium GW2011_GWA2_42_17</name>
    <dbReference type="NCBI Taxonomy" id="1618341"/>
    <lineage>
        <taxon>Bacteria</taxon>
        <taxon>candidate division CPR1</taxon>
    </lineage>
</organism>
<dbReference type="Pfam" id="PF00410">
    <property type="entry name" value="Ribosomal_S8"/>
    <property type="match status" value="1"/>
</dbReference>
<dbReference type="GO" id="GO:0006412">
    <property type="term" value="P:translation"/>
    <property type="evidence" value="ECO:0007669"/>
    <property type="project" value="UniProtKB-UniRule"/>
</dbReference>
<dbReference type="NCBIfam" id="NF001109">
    <property type="entry name" value="PRK00136.1"/>
    <property type="match status" value="1"/>
</dbReference>
<evidence type="ECO:0000256" key="5">
    <source>
        <dbReference type="HAMAP-Rule" id="MF_01302"/>
    </source>
</evidence>
<dbReference type="GO" id="GO:0003735">
    <property type="term" value="F:structural constituent of ribosome"/>
    <property type="evidence" value="ECO:0007669"/>
    <property type="project" value="InterPro"/>
</dbReference>
<comment type="subunit">
    <text evidence="5">Part of the 30S ribosomal subunit. Contacts proteins S5 and S12.</text>
</comment>
<evidence type="ECO:0000313" key="7">
    <source>
        <dbReference type="EMBL" id="KKS43900.1"/>
    </source>
</evidence>
<dbReference type="PANTHER" id="PTHR11758">
    <property type="entry name" value="40S RIBOSOMAL PROTEIN S15A"/>
    <property type="match status" value="1"/>
</dbReference>
<evidence type="ECO:0000256" key="3">
    <source>
        <dbReference type="ARBA" id="ARBA00023274"/>
    </source>
</evidence>
<comment type="function">
    <text evidence="5">One of the primary rRNA binding proteins, it binds directly to 16S rRNA central domain where it helps coordinate assembly of the platform of the 30S subunit.</text>
</comment>
<gene>
    <name evidence="5" type="primary">rpsH</name>
    <name evidence="7" type="ORF">UV05_C0017G0009</name>
</gene>
<proteinExistence type="inferred from homology"/>
<comment type="caution">
    <text evidence="7">The sequence shown here is derived from an EMBL/GenBank/DDBJ whole genome shotgun (WGS) entry which is preliminary data.</text>
</comment>
<dbReference type="GO" id="GO:1990904">
    <property type="term" value="C:ribonucleoprotein complex"/>
    <property type="evidence" value="ECO:0007669"/>
    <property type="project" value="UniProtKB-KW"/>
</dbReference>
<evidence type="ECO:0000256" key="4">
    <source>
        <dbReference type="ARBA" id="ARBA00035258"/>
    </source>
</evidence>
<evidence type="ECO:0000256" key="1">
    <source>
        <dbReference type="ARBA" id="ARBA00006471"/>
    </source>
</evidence>
<dbReference type="AlphaFoldDB" id="A0A0G0Z5A6"/>
<dbReference type="SUPFAM" id="SSF56047">
    <property type="entry name" value="Ribosomal protein S8"/>
    <property type="match status" value="1"/>
</dbReference>
<dbReference type="HAMAP" id="MF_01302_B">
    <property type="entry name" value="Ribosomal_uS8_B"/>
    <property type="match status" value="1"/>
</dbReference>
<keyword evidence="3 5" id="KW-0687">Ribonucleoprotein</keyword>
<dbReference type="GO" id="GO:0005737">
    <property type="term" value="C:cytoplasm"/>
    <property type="evidence" value="ECO:0007669"/>
    <property type="project" value="UniProtKB-ARBA"/>
</dbReference>
<dbReference type="FunFam" id="3.30.1490.10:FF:000001">
    <property type="entry name" value="30S ribosomal protein S8"/>
    <property type="match status" value="1"/>
</dbReference>
<evidence type="ECO:0000256" key="6">
    <source>
        <dbReference type="RuleBase" id="RU003660"/>
    </source>
</evidence>
<evidence type="ECO:0000256" key="2">
    <source>
        <dbReference type="ARBA" id="ARBA00022980"/>
    </source>
</evidence>
<keyword evidence="5" id="KW-0699">rRNA-binding</keyword>
<dbReference type="Gene3D" id="3.30.1490.10">
    <property type="match status" value="1"/>
</dbReference>
<name>A0A0G0Z5A6_9BACT</name>
<dbReference type="InterPro" id="IPR035987">
    <property type="entry name" value="Ribosomal_uS8_sf"/>
</dbReference>
<dbReference type="Gene3D" id="3.30.1370.30">
    <property type="match status" value="1"/>
</dbReference>
<dbReference type="EMBL" id="LCCZ01000017">
    <property type="protein sequence ID" value="KKS43900.1"/>
    <property type="molecule type" value="Genomic_DNA"/>
</dbReference>
<dbReference type="PROSITE" id="PS00053">
    <property type="entry name" value="RIBOSOMAL_S8"/>
    <property type="match status" value="1"/>
</dbReference>
<evidence type="ECO:0000313" key="8">
    <source>
        <dbReference type="Proteomes" id="UP000034875"/>
    </source>
</evidence>